<dbReference type="EMBL" id="HBUF01473167">
    <property type="protein sequence ID" value="CAG6744701.1"/>
    <property type="molecule type" value="Transcribed_RNA"/>
</dbReference>
<evidence type="ECO:0000313" key="1">
    <source>
        <dbReference type="EMBL" id="CAG6744701.1"/>
    </source>
</evidence>
<protein>
    <submittedName>
        <fullName evidence="1">Uncharacterized protein</fullName>
    </submittedName>
</protein>
<accession>A0A8D9E8S2</accession>
<name>A0A8D9E8S2_9HEMI</name>
<dbReference type="AlphaFoldDB" id="A0A8D9E8S2"/>
<sequence>MGKKTDKLISFAPPCKLYILDDVTLIHGTYSFFSINCINKQILECHYAMLKSRPLRKMENINVLSTLTQCTSIISIPGKLIMCREEADIMENDGFSFYSEEYKLAF</sequence>
<organism evidence="1">
    <name type="scientific">Cacopsylla melanoneura</name>
    <dbReference type="NCBI Taxonomy" id="428564"/>
    <lineage>
        <taxon>Eukaryota</taxon>
        <taxon>Metazoa</taxon>
        <taxon>Ecdysozoa</taxon>
        <taxon>Arthropoda</taxon>
        <taxon>Hexapoda</taxon>
        <taxon>Insecta</taxon>
        <taxon>Pterygota</taxon>
        <taxon>Neoptera</taxon>
        <taxon>Paraneoptera</taxon>
        <taxon>Hemiptera</taxon>
        <taxon>Sternorrhyncha</taxon>
        <taxon>Psylloidea</taxon>
        <taxon>Psyllidae</taxon>
        <taxon>Psyllinae</taxon>
        <taxon>Cacopsylla</taxon>
    </lineage>
</organism>
<reference evidence="1" key="1">
    <citation type="submission" date="2021-05" db="EMBL/GenBank/DDBJ databases">
        <authorList>
            <person name="Alioto T."/>
            <person name="Alioto T."/>
            <person name="Gomez Garrido J."/>
        </authorList>
    </citation>
    <scope>NUCLEOTIDE SEQUENCE</scope>
</reference>
<proteinExistence type="predicted"/>